<evidence type="ECO:0000313" key="2">
    <source>
        <dbReference type="Proteomes" id="UP000712281"/>
    </source>
</evidence>
<accession>A0A8S9LP79</accession>
<protein>
    <submittedName>
        <fullName evidence="1">Uncharacterized protein</fullName>
    </submittedName>
</protein>
<dbReference type="AlphaFoldDB" id="A0A8S9LP79"/>
<evidence type="ECO:0000313" key="1">
    <source>
        <dbReference type="EMBL" id="KAF2607013.1"/>
    </source>
</evidence>
<name>A0A8S9LP79_BRACR</name>
<sequence>MKRKILKSHHASALLIAHSPPPYNHEESYNLPTPCFLLAISSDKMGNLFGCGTSLEVDGTAVVETKSSSVKEKIKASERHCPGSGCGDSQTGHSGEQCLCYETHD</sequence>
<dbReference type="EMBL" id="QGKW02000276">
    <property type="protein sequence ID" value="KAF2607013.1"/>
    <property type="molecule type" value="Genomic_DNA"/>
</dbReference>
<organism evidence="1 2">
    <name type="scientific">Brassica cretica</name>
    <name type="common">Mustard</name>
    <dbReference type="NCBI Taxonomy" id="69181"/>
    <lineage>
        <taxon>Eukaryota</taxon>
        <taxon>Viridiplantae</taxon>
        <taxon>Streptophyta</taxon>
        <taxon>Embryophyta</taxon>
        <taxon>Tracheophyta</taxon>
        <taxon>Spermatophyta</taxon>
        <taxon>Magnoliopsida</taxon>
        <taxon>eudicotyledons</taxon>
        <taxon>Gunneridae</taxon>
        <taxon>Pentapetalae</taxon>
        <taxon>rosids</taxon>
        <taxon>malvids</taxon>
        <taxon>Brassicales</taxon>
        <taxon>Brassicaceae</taxon>
        <taxon>Brassiceae</taxon>
        <taxon>Brassica</taxon>
    </lineage>
</organism>
<reference evidence="1" key="1">
    <citation type="submission" date="2019-12" db="EMBL/GenBank/DDBJ databases">
        <title>Genome sequencing and annotation of Brassica cretica.</title>
        <authorList>
            <person name="Studholme D.J."/>
            <person name="Sarris P.F."/>
        </authorList>
    </citation>
    <scope>NUCLEOTIDE SEQUENCE</scope>
    <source>
        <strain evidence="1">PFS-001/15</strain>
        <tissue evidence="1">Leaf</tissue>
    </source>
</reference>
<comment type="caution">
    <text evidence="1">The sequence shown here is derived from an EMBL/GenBank/DDBJ whole genome shotgun (WGS) entry which is preliminary data.</text>
</comment>
<proteinExistence type="predicted"/>
<dbReference type="Proteomes" id="UP000712281">
    <property type="component" value="Unassembled WGS sequence"/>
</dbReference>
<gene>
    <name evidence="1" type="ORF">F2Q68_00046201</name>
</gene>